<dbReference type="EMBL" id="FIZY01000086">
    <property type="protein sequence ID" value="CZF86823.1"/>
    <property type="molecule type" value="Genomic_DNA"/>
</dbReference>
<keyword evidence="2" id="KW-1185">Reference proteome</keyword>
<sequence length="75" mass="8642">MDKLEKLADEAYALKTLIYLVDKYEASSDKKIEMVKRFSMIPGCIPGRVIGSVFYQYDVTDEDQLVIQEIVNIYS</sequence>
<dbReference type="OrthoDB" id="9929183at2"/>
<accession>A0A128FJ47</accession>
<organism evidence="1 2">
    <name type="scientific">Grimontia marina</name>
    <dbReference type="NCBI Taxonomy" id="646534"/>
    <lineage>
        <taxon>Bacteria</taxon>
        <taxon>Pseudomonadati</taxon>
        <taxon>Pseudomonadota</taxon>
        <taxon>Gammaproteobacteria</taxon>
        <taxon>Vibrionales</taxon>
        <taxon>Vibrionaceae</taxon>
        <taxon>Grimontia</taxon>
    </lineage>
</organism>
<evidence type="ECO:0000313" key="2">
    <source>
        <dbReference type="Proteomes" id="UP000073601"/>
    </source>
</evidence>
<evidence type="ECO:0000313" key="1">
    <source>
        <dbReference type="EMBL" id="CZF86823.1"/>
    </source>
</evidence>
<dbReference type="Proteomes" id="UP000073601">
    <property type="component" value="Unassembled WGS sequence"/>
</dbReference>
<dbReference type="RefSeq" id="WP_039850309.1">
    <property type="nucleotide sequence ID" value="NZ_CAWRCI010000086.1"/>
</dbReference>
<name>A0A128FJ47_9GAMM</name>
<protein>
    <submittedName>
        <fullName evidence="1">Uncharacterized protein</fullName>
    </submittedName>
</protein>
<gene>
    <name evidence="1" type="ORF">GMA8713_04862</name>
</gene>
<dbReference type="AlphaFoldDB" id="A0A128FJ47"/>
<reference evidence="2" key="1">
    <citation type="submission" date="2016-02" db="EMBL/GenBank/DDBJ databases">
        <authorList>
            <person name="Rodrigo-Torres Lidia"/>
            <person name="Arahal R.David."/>
        </authorList>
    </citation>
    <scope>NUCLEOTIDE SEQUENCE [LARGE SCALE GENOMIC DNA]</scope>
    <source>
        <strain evidence="2">CECT 8713</strain>
    </source>
</reference>
<proteinExistence type="predicted"/>